<dbReference type="Pfam" id="PF25995">
    <property type="entry name" value="STB6_N"/>
    <property type="match status" value="1"/>
</dbReference>
<feature type="region of interest" description="Disordered" evidence="1">
    <location>
        <begin position="1441"/>
        <end position="1468"/>
    </location>
</feature>
<feature type="compositionally biased region" description="Basic and acidic residues" evidence="1">
    <location>
        <begin position="375"/>
        <end position="394"/>
    </location>
</feature>
<reference evidence="3" key="1">
    <citation type="submission" date="2022-06" db="EMBL/GenBank/DDBJ databases">
        <title>Genome Sequence of Candolleomyces eurysporus.</title>
        <authorList>
            <person name="Buettner E."/>
        </authorList>
    </citation>
    <scope>NUCLEOTIDE SEQUENCE</scope>
    <source>
        <strain evidence="3">VTCC 930004</strain>
    </source>
</reference>
<organism evidence="3 4">
    <name type="scientific">Candolleomyces eurysporus</name>
    <dbReference type="NCBI Taxonomy" id="2828524"/>
    <lineage>
        <taxon>Eukaryota</taxon>
        <taxon>Fungi</taxon>
        <taxon>Dikarya</taxon>
        <taxon>Basidiomycota</taxon>
        <taxon>Agaricomycotina</taxon>
        <taxon>Agaricomycetes</taxon>
        <taxon>Agaricomycetidae</taxon>
        <taxon>Agaricales</taxon>
        <taxon>Agaricineae</taxon>
        <taxon>Psathyrellaceae</taxon>
        <taxon>Candolleomyces</taxon>
    </lineage>
</organism>
<feature type="compositionally biased region" description="Basic and acidic residues" evidence="1">
    <location>
        <begin position="666"/>
        <end position="679"/>
    </location>
</feature>
<dbReference type="InterPro" id="IPR038919">
    <property type="entry name" value="STB2/STB2"/>
</dbReference>
<dbReference type="InterPro" id="IPR059025">
    <property type="entry name" value="STB6_N"/>
</dbReference>
<feature type="compositionally biased region" description="Polar residues" evidence="1">
    <location>
        <begin position="629"/>
        <end position="642"/>
    </location>
</feature>
<feature type="region of interest" description="Disordered" evidence="1">
    <location>
        <begin position="894"/>
        <end position="916"/>
    </location>
</feature>
<dbReference type="EMBL" id="JANBPK010000806">
    <property type="protein sequence ID" value="KAJ2931691.1"/>
    <property type="molecule type" value="Genomic_DNA"/>
</dbReference>
<feature type="compositionally biased region" description="Acidic residues" evidence="1">
    <location>
        <begin position="1066"/>
        <end position="1078"/>
    </location>
</feature>
<evidence type="ECO:0000313" key="4">
    <source>
        <dbReference type="Proteomes" id="UP001140091"/>
    </source>
</evidence>
<name>A0A9W8J9G1_9AGAR</name>
<feature type="non-terminal residue" evidence="3">
    <location>
        <position position="1"/>
    </location>
</feature>
<dbReference type="PANTHER" id="PTHR31011:SF2">
    <property type="entry name" value="PROTEIN STB2-RELATED"/>
    <property type="match status" value="1"/>
</dbReference>
<feature type="compositionally biased region" description="Polar residues" evidence="1">
    <location>
        <begin position="839"/>
        <end position="861"/>
    </location>
</feature>
<feature type="region of interest" description="Disordered" evidence="1">
    <location>
        <begin position="356"/>
        <end position="394"/>
    </location>
</feature>
<proteinExistence type="predicted"/>
<feature type="region of interest" description="Disordered" evidence="1">
    <location>
        <begin position="629"/>
        <end position="692"/>
    </location>
</feature>
<feature type="region of interest" description="Disordered" evidence="1">
    <location>
        <begin position="1049"/>
        <end position="1126"/>
    </location>
</feature>
<evidence type="ECO:0000256" key="1">
    <source>
        <dbReference type="SAM" id="MobiDB-lite"/>
    </source>
</evidence>
<feature type="compositionally biased region" description="Acidic residues" evidence="1">
    <location>
        <begin position="1532"/>
        <end position="1541"/>
    </location>
</feature>
<feature type="region of interest" description="Disordered" evidence="1">
    <location>
        <begin position="980"/>
        <end position="1031"/>
    </location>
</feature>
<feature type="region of interest" description="Disordered" evidence="1">
    <location>
        <begin position="752"/>
        <end position="866"/>
    </location>
</feature>
<protein>
    <recommendedName>
        <fullName evidence="2">STB6-like N-terminal domain-containing protein</fullName>
    </recommendedName>
</protein>
<dbReference type="PANTHER" id="PTHR31011">
    <property type="entry name" value="PROTEIN STB2-RELATED"/>
    <property type="match status" value="1"/>
</dbReference>
<dbReference type="OrthoDB" id="19806at2759"/>
<evidence type="ECO:0000259" key="2">
    <source>
        <dbReference type="Pfam" id="PF25995"/>
    </source>
</evidence>
<keyword evidence="4" id="KW-1185">Reference proteome</keyword>
<feature type="compositionally biased region" description="Basic residues" evidence="1">
    <location>
        <begin position="646"/>
        <end position="656"/>
    </location>
</feature>
<evidence type="ECO:0000313" key="3">
    <source>
        <dbReference type="EMBL" id="KAJ2931691.1"/>
    </source>
</evidence>
<feature type="compositionally biased region" description="Polar residues" evidence="1">
    <location>
        <begin position="904"/>
        <end position="916"/>
    </location>
</feature>
<feature type="domain" description="STB6-like N-terminal" evidence="2">
    <location>
        <begin position="1"/>
        <end position="102"/>
    </location>
</feature>
<feature type="compositionally biased region" description="Gly residues" evidence="1">
    <location>
        <begin position="1087"/>
        <end position="1099"/>
    </location>
</feature>
<accession>A0A9W8J9G1</accession>
<feature type="region of interest" description="Disordered" evidence="1">
    <location>
        <begin position="1356"/>
        <end position="1382"/>
    </location>
</feature>
<dbReference type="Proteomes" id="UP001140091">
    <property type="component" value="Unassembled WGS sequence"/>
</dbReference>
<feature type="compositionally biased region" description="Polar residues" evidence="1">
    <location>
        <begin position="1021"/>
        <end position="1031"/>
    </location>
</feature>
<gene>
    <name evidence="3" type="ORF">H1R20_g5391</name>
</gene>
<comment type="caution">
    <text evidence="3">The sequence shown here is derived from an EMBL/GenBank/DDBJ whole genome shotgun (WGS) entry which is preliminary data.</text>
</comment>
<dbReference type="GO" id="GO:0070822">
    <property type="term" value="C:Sin3-type complex"/>
    <property type="evidence" value="ECO:0007669"/>
    <property type="project" value="TreeGrafter"/>
</dbReference>
<sequence length="1547" mass="166714">MYAVEKWIVDRSRPIQVLIVYTGDPSHSITLSSYDPSSQDEYDKALHQLRRDGARPKQTPHGLLMATSLAHFRSDYTIVKIPDGDYRAVKDHLYANINLLRMGCSGRSALALEEPTEATKDRFLSAYHLHIPTTTVKSSEHLPSVKKGKDRVLFTATVLELVKLIQAALAIFACYGSLSPPSPAIVLDGLLCDETVEGIHKWIAEIGEPCLGLEPTERVADPSIVSALLSMVLAIRNRLAALCSSHTHASSSSAQLTSVPKDPFIYPYAFSLSLMAYLQYASTQANAAPIPTTFHTQMGPYVFSSFSPQLPPTQPASSLPVGAVLTKEIVEHIGTIYDKTKSSDNKRVRRKIKDKLDDLTSAVSGGHAGPDSEGDEPHHRSGKDKRSTLSDSEAPHLHIISATPTSSLGTTSGNRVLGGIGTLLMPGSTSLSTSLTTSPGASGGAGSITEPIINLSTFLSIALSKETGVSSGRRGANLKRIRGSVGGGTTAASASTGEHSIRMGMGKSLGVGKGLGKNKRQRDTVDLGSFYHGGFSGAVAMAGGPSVSASGSNADVKPGGIAVAPTLSAEKEREKDKEVVVAGSIKALWGGRVMDLVKMREWCEEVAQSHHLGSSVLILPSSAAGSQRAVSGSTVNSQQSTPLKDKGKKAKDKHKPSPSGLLNIHSDGDLKSDAGRSTEGEESESVYPSASNTPLLVSPEMLVTGSNPIASASFGSLLSGRVKGKLGHWAGGLGRRKGQSVDFSVSAGASPPSLHLNTHGSIGGGSSVPSSIRTSPVVTRRAPIGSPEGGIGEEDEKGSEIGNDERHSNRPRVPRRGLSAPLPVGSSLGKSSGSKRHTLASSNGASTQPMTRENTSSGPQSPTLPPMVYSNDGVGGVQSEEDEIFDVEVLSSGQISPLSDHRSNNPFISSRSKSAQRHLSLTLPPSQQDRNYLSVSTINEKLSRLSELQRLGDNANAKRSTPSLNPGRRLFLYSQANSASNINTSDLTGNEDVGGGVKPDSDALRPPLRRPKWGSGGRAMSSASQPRITSWSDPLSARHILGSASASNRDSLDFANLGGDGKSDNENENENENEEGVDDWEKERMGRPGGSVAGAGIGAGESEAEMMSDSTKDGDGNNSSKERREREKKRFHSLLSIVDQDGNHFLEEPLGSWDPAGGQLYSYDPDELDGLYPYEDDVEFAGVGPGFDMNDVEWVRRRRRKRGTRFWYDPMRRRSFHDLDDFYEMPVLSPEWMRVDVEMCGQVLVMLRREEHLRNVVESLGILNTSLSATNTLLRQEYESHLTALSQLSARTKVLADIDLQSTRTDNLSQQANVLRYEAEQFHVPSLYHAASLSRQKVLEMRHKVFGVHKVFDASETQGDSSSKKKKGKKVTGSGRVLPQGVRGAHGKFNRLQQRLDGREVVVDWLGRTESDVEEEERLARHGLSRVGQDADAHRRAFGHSIDSEDEHPFAETEDGLLPKPGQEMEDGENVVEHSSIRPMWLLKFFMGWGAMWTARTAAAATVNTRLSSPDPPDKDGRMGTGERHGPRRSDDDDETMVDEDESRKDR</sequence>
<feature type="compositionally biased region" description="Basic and acidic residues" evidence="1">
    <location>
        <begin position="1110"/>
        <end position="1125"/>
    </location>
</feature>
<feature type="region of interest" description="Disordered" evidence="1">
    <location>
        <begin position="1502"/>
        <end position="1547"/>
    </location>
</feature>
<feature type="compositionally biased region" description="Basic and acidic residues" evidence="1">
    <location>
        <begin position="1512"/>
        <end position="1531"/>
    </location>
</feature>